<dbReference type="FunFam" id="1.10.10.60:FF:000010">
    <property type="entry name" value="Transcriptional activator Myb isoform A"/>
    <property type="match status" value="1"/>
</dbReference>
<keyword evidence="5" id="KW-0804">Transcription</keyword>
<evidence type="ECO:0000256" key="6">
    <source>
        <dbReference type="ARBA" id="ARBA00023242"/>
    </source>
</evidence>
<feature type="domain" description="HTH myb-type" evidence="9">
    <location>
        <begin position="155"/>
        <end position="205"/>
    </location>
</feature>
<keyword evidence="4" id="KW-0238">DNA-binding</keyword>
<feature type="region of interest" description="Disordered" evidence="7">
    <location>
        <begin position="353"/>
        <end position="462"/>
    </location>
</feature>
<dbReference type="InterPro" id="IPR050560">
    <property type="entry name" value="MYB_TF"/>
</dbReference>
<dbReference type="InterPro" id="IPR017930">
    <property type="entry name" value="Myb_dom"/>
</dbReference>
<feature type="domain" description="Myb-like" evidence="8">
    <location>
        <begin position="47"/>
        <end position="98"/>
    </location>
</feature>
<dbReference type="InterPro" id="IPR001005">
    <property type="entry name" value="SANT/Myb"/>
</dbReference>
<dbReference type="PROSITE" id="PS50090">
    <property type="entry name" value="MYB_LIKE"/>
    <property type="match status" value="3"/>
</dbReference>
<proteinExistence type="predicted"/>
<reference evidence="10 11" key="1">
    <citation type="submission" date="2024-02" db="EMBL/GenBank/DDBJ databases">
        <title>Chromosome-scale genome assembly of the rough periwinkle Littorina saxatilis.</title>
        <authorList>
            <person name="De Jode A."/>
            <person name="Faria R."/>
            <person name="Formenti G."/>
            <person name="Sims Y."/>
            <person name="Smith T.P."/>
            <person name="Tracey A."/>
            <person name="Wood J.M.D."/>
            <person name="Zagrodzka Z.B."/>
            <person name="Johannesson K."/>
            <person name="Butlin R.K."/>
            <person name="Leder E.H."/>
        </authorList>
    </citation>
    <scope>NUCLEOTIDE SEQUENCE [LARGE SCALE GENOMIC DNA]</scope>
    <source>
        <strain evidence="10">Snail1</strain>
        <tissue evidence="10">Muscle</tissue>
    </source>
</reference>
<dbReference type="Gene3D" id="1.10.10.60">
    <property type="entry name" value="Homeodomain-like"/>
    <property type="match status" value="3"/>
</dbReference>
<accession>A0AAN9B630</accession>
<dbReference type="EMBL" id="JBAMIC010000012">
    <property type="protein sequence ID" value="KAK7098514.1"/>
    <property type="molecule type" value="Genomic_DNA"/>
</dbReference>
<evidence type="ECO:0000259" key="9">
    <source>
        <dbReference type="PROSITE" id="PS51294"/>
    </source>
</evidence>
<sequence length="713" mass="80740">MIPVPYSYGYMPKPYRSDGRAYCSSDEETDDAEPLDHDYNLPQVKGKKVVNRGKWTKEEDEKLRKVVEAKGLHDWKAVSSYFQDRTDIQCQHRWHKVLNPDLIKGPWTKEEDNKVIHLVQEYGPKRWTLISKHLKGRTGKQCRERWHNHLNPNIKKTAWTEEEDRLIYQLHRRLGNRWAEIAKYLPGRTDNAIKNHWNSTMKRKYESEEITDRSSSGMMPIYNHSYSSSSSSSHHRMQSLQPVHLFQNTHSQSHSKSVSLKQMNMGMATDTQDLSSMQMGHSGAVATPLKSLSSVPDNLLDPGNEFNGLTSLELMEGVDMHTGVTPIKYSLHDTINDLRFDGHVVDKMHASHGMIPMSSSHSSKLSSPPPILRKSQRRKHKPSRRIREDPLLVSVHDEDEEDMMEDDHDLDRDEREDEDQENRDPNSQLQAHSTPTGTPIKNLPFSPSQFLNSPDATFGSGKLTSTPMTSMCSANATFTSSSAMAHSMGMGGKLTTPVAKVSTLESSPRTPTPFKHALAEVERRAKAKEWSPGELDDLGEVLKDCEAGYEADLSSGVTPAMHTRHSKRKPNKEHVQHKRVRQSLENRWASVEEDKKSLLLSPETPSKSLAGDSSLLFSPPSIIKDTLPEEVLEEVFAFPKAAAGPTGVTSKRKRKSIKRIHFDDIPTRSMLETKLRLDEKYETVACGKTPDQIEMTELAKQCAMTFKPRSLVL</sequence>
<keyword evidence="6" id="KW-0539">Nucleus</keyword>
<dbReference type="InterPro" id="IPR009057">
    <property type="entry name" value="Homeodomain-like_sf"/>
</dbReference>
<evidence type="ECO:0000313" key="10">
    <source>
        <dbReference type="EMBL" id="KAK7098514.1"/>
    </source>
</evidence>
<dbReference type="PANTHER" id="PTHR45614:SF25">
    <property type="entry name" value="MYB PROTEIN"/>
    <property type="match status" value="1"/>
</dbReference>
<organism evidence="10 11">
    <name type="scientific">Littorina saxatilis</name>
    <dbReference type="NCBI Taxonomy" id="31220"/>
    <lineage>
        <taxon>Eukaryota</taxon>
        <taxon>Metazoa</taxon>
        <taxon>Spiralia</taxon>
        <taxon>Lophotrochozoa</taxon>
        <taxon>Mollusca</taxon>
        <taxon>Gastropoda</taxon>
        <taxon>Caenogastropoda</taxon>
        <taxon>Littorinimorpha</taxon>
        <taxon>Littorinoidea</taxon>
        <taxon>Littorinidae</taxon>
        <taxon>Littorina</taxon>
    </lineage>
</organism>
<feature type="compositionally biased region" description="Acidic residues" evidence="7">
    <location>
        <begin position="397"/>
        <end position="421"/>
    </location>
</feature>
<dbReference type="GO" id="GO:0005634">
    <property type="term" value="C:nucleus"/>
    <property type="evidence" value="ECO:0007669"/>
    <property type="project" value="UniProtKB-SubCell"/>
</dbReference>
<gene>
    <name evidence="10" type="ORF">V1264_002787</name>
</gene>
<protein>
    <submittedName>
        <fullName evidence="10">Uncharacterized protein</fullName>
    </submittedName>
</protein>
<dbReference type="InterPro" id="IPR015395">
    <property type="entry name" value="C-myb_C"/>
</dbReference>
<feature type="region of interest" description="Disordered" evidence="7">
    <location>
        <begin position="554"/>
        <end position="612"/>
    </location>
</feature>
<name>A0AAN9B630_9CAEN</name>
<comment type="caution">
    <text evidence="10">The sequence shown here is derived from an EMBL/GenBank/DDBJ whole genome shotgun (WGS) entry which is preliminary data.</text>
</comment>
<keyword evidence="11" id="KW-1185">Reference proteome</keyword>
<dbReference type="Pfam" id="PF00249">
    <property type="entry name" value="Myb_DNA-binding"/>
    <property type="match status" value="1"/>
</dbReference>
<dbReference type="Proteomes" id="UP001374579">
    <property type="component" value="Unassembled WGS sequence"/>
</dbReference>
<evidence type="ECO:0000256" key="7">
    <source>
        <dbReference type="SAM" id="MobiDB-lite"/>
    </source>
</evidence>
<feature type="domain" description="HTH myb-type" evidence="9">
    <location>
        <begin position="99"/>
        <end position="154"/>
    </location>
</feature>
<dbReference type="GO" id="GO:0000981">
    <property type="term" value="F:DNA-binding transcription factor activity, RNA polymerase II-specific"/>
    <property type="evidence" value="ECO:0007669"/>
    <property type="project" value="TreeGrafter"/>
</dbReference>
<evidence type="ECO:0000313" key="11">
    <source>
        <dbReference type="Proteomes" id="UP001374579"/>
    </source>
</evidence>
<evidence type="ECO:0000256" key="4">
    <source>
        <dbReference type="ARBA" id="ARBA00023125"/>
    </source>
</evidence>
<keyword evidence="3" id="KW-0805">Transcription regulation</keyword>
<dbReference type="CDD" id="cd00167">
    <property type="entry name" value="SANT"/>
    <property type="match status" value="3"/>
</dbReference>
<dbReference type="FunFam" id="1.10.10.60:FF:000016">
    <property type="entry name" value="Transcriptional activator Myb isoform A"/>
    <property type="match status" value="1"/>
</dbReference>
<dbReference type="SUPFAM" id="SSF46689">
    <property type="entry name" value="Homeodomain-like"/>
    <property type="match status" value="2"/>
</dbReference>
<dbReference type="GO" id="GO:0000978">
    <property type="term" value="F:RNA polymerase II cis-regulatory region sequence-specific DNA binding"/>
    <property type="evidence" value="ECO:0007669"/>
    <property type="project" value="TreeGrafter"/>
</dbReference>
<keyword evidence="2" id="KW-0677">Repeat</keyword>
<feature type="domain" description="Myb-like" evidence="8">
    <location>
        <begin position="151"/>
        <end position="201"/>
    </location>
</feature>
<evidence type="ECO:0000256" key="1">
    <source>
        <dbReference type="ARBA" id="ARBA00004123"/>
    </source>
</evidence>
<dbReference type="Pfam" id="PF13921">
    <property type="entry name" value="Myb_DNA-bind_6"/>
    <property type="match status" value="1"/>
</dbReference>
<dbReference type="AlphaFoldDB" id="A0AAN9B630"/>
<dbReference type="Pfam" id="PF09316">
    <property type="entry name" value="Cmyb_C"/>
    <property type="match status" value="1"/>
</dbReference>
<dbReference type="PROSITE" id="PS51294">
    <property type="entry name" value="HTH_MYB"/>
    <property type="match status" value="3"/>
</dbReference>
<feature type="domain" description="HTH myb-type" evidence="9">
    <location>
        <begin position="47"/>
        <end position="98"/>
    </location>
</feature>
<feature type="compositionally biased region" description="Basic residues" evidence="7">
    <location>
        <begin position="562"/>
        <end position="581"/>
    </location>
</feature>
<evidence type="ECO:0000256" key="3">
    <source>
        <dbReference type="ARBA" id="ARBA00023015"/>
    </source>
</evidence>
<feature type="compositionally biased region" description="Low complexity" evidence="7">
    <location>
        <begin position="353"/>
        <end position="366"/>
    </location>
</feature>
<comment type="subcellular location">
    <subcellularLocation>
        <location evidence="1">Nucleus</location>
    </subcellularLocation>
</comment>
<feature type="domain" description="Myb-like" evidence="8">
    <location>
        <begin position="99"/>
        <end position="150"/>
    </location>
</feature>
<dbReference type="SMART" id="SM00717">
    <property type="entry name" value="SANT"/>
    <property type="match status" value="3"/>
</dbReference>
<evidence type="ECO:0000256" key="2">
    <source>
        <dbReference type="ARBA" id="ARBA00022737"/>
    </source>
</evidence>
<evidence type="ECO:0000256" key="5">
    <source>
        <dbReference type="ARBA" id="ARBA00023163"/>
    </source>
</evidence>
<feature type="compositionally biased region" description="Basic residues" evidence="7">
    <location>
        <begin position="374"/>
        <end position="384"/>
    </location>
</feature>
<dbReference type="PANTHER" id="PTHR45614">
    <property type="entry name" value="MYB PROTEIN-RELATED"/>
    <property type="match status" value="1"/>
</dbReference>
<feature type="compositionally biased region" description="Polar residues" evidence="7">
    <location>
        <begin position="425"/>
        <end position="455"/>
    </location>
</feature>
<evidence type="ECO:0000259" key="8">
    <source>
        <dbReference type="PROSITE" id="PS50090"/>
    </source>
</evidence>